<evidence type="ECO:0000256" key="1">
    <source>
        <dbReference type="ARBA" id="ARBA00004308"/>
    </source>
</evidence>
<dbReference type="Pfam" id="PF13379">
    <property type="entry name" value="NMT1_2"/>
    <property type="match status" value="1"/>
</dbReference>
<evidence type="ECO:0000256" key="2">
    <source>
        <dbReference type="ARBA" id="ARBA00022448"/>
    </source>
</evidence>
<keyword evidence="5" id="KW-0732">Signal</keyword>
<proteinExistence type="predicted"/>
<dbReference type="CDD" id="cd13553">
    <property type="entry name" value="PBP2_NrtA_CpmA_like"/>
    <property type="match status" value="1"/>
</dbReference>
<keyword evidence="4" id="KW-0997">Cell inner membrane</keyword>
<dbReference type="PANTHER" id="PTHR30024:SF7">
    <property type="entry name" value="NITRATE_NITRITE BINDING PROTEIN NRTA"/>
    <property type="match status" value="1"/>
</dbReference>
<reference evidence="7 8" key="1">
    <citation type="submission" date="2015-02" db="EMBL/GenBank/DDBJ databases">
        <title>Draft genome sequence of Pseudomonas stutzeri NT0128 isolated from wheat (Triticum turgidum) rhizosphere.</title>
        <authorList>
            <person name="Tovi N."/>
            <person name="Frenk S."/>
            <person name="Hadar Y."/>
            <person name="Minz D."/>
        </authorList>
    </citation>
    <scope>NUCLEOTIDE SEQUENCE [LARGE SCALE GENOMIC DNA]</scope>
    <source>
        <strain evidence="7 8">NT0128</strain>
    </source>
</reference>
<dbReference type="EMBL" id="JYHV01000020">
    <property type="protein sequence ID" value="KJH81687.1"/>
    <property type="molecule type" value="Genomic_DNA"/>
</dbReference>
<dbReference type="SUPFAM" id="SSF53850">
    <property type="entry name" value="Periplasmic binding protein-like II"/>
    <property type="match status" value="1"/>
</dbReference>
<organism evidence="7 8">
    <name type="scientific">Stutzerimonas stutzeri</name>
    <name type="common">Pseudomonas stutzeri</name>
    <dbReference type="NCBI Taxonomy" id="316"/>
    <lineage>
        <taxon>Bacteria</taxon>
        <taxon>Pseudomonadati</taxon>
        <taxon>Pseudomonadota</taxon>
        <taxon>Gammaproteobacteria</taxon>
        <taxon>Pseudomonadales</taxon>
        <taxon>Pseudomonadaceae</taxon>
        <taxon>Stutzerimonas</taxon>
    </lineage>
</organism>
<dbReference type="PATRIC" id="fig|316.101.peg.1781"/>
<dbReference type="Proteomes" id="UP000032487">
    <property type="component" value="Unassembled WGS sequence"/>
</dbReference>
<keyword evidence="3" id="KW-1003">Cell membrane</keyword>
<gene>
    <name evidence="7" type="ORF">UF78_12075</name>
</gene>
<dbReference type="OrthoDB" id="9815454at2"/>
<comment type="subcellular location">
    <subcellularLocation>
        <location evidence="1">Endomembrane system</location>
    </subcellularLocation>
</comment>
<keyword evidence="6" id="KW-0472">Membrane</keyword>
<dbReference type="GO" id="GO:0012505">
    <property type="term" value="C:endomembrane system"/>
    <property type="evidence" value="ECO:0007669"/>
    <property type="project" value="UniProtKB-SubCell"/>
</dbReference>
<comment type="caution">
    <text evidence="7">The sequence shown here is derived from an EMBL/GenBank/DDBJ whole genome shotgun (WGS) entry which is preliminary data.</text>
</comment>
<dbReference type="RefSeq" id="WP_045162568.1">
    <property type="nucleotide sequence ID" value="NZ_JYHV01000020.1"/>
</dbReference>
<evidence type="ECO:0000256" key="3">
    <source>
        <dbReference type="ARBA" id="ARBA00022475"/>
    </source>
</evidence>
<dbReference type="InterPro" id="IPR044527">
    <property type="entry name" value="NrtA/CpmA_ABC-bd_dom"/>
</dbReference>
<dbReference type="AlphaFoldDB" id="A0A0D9ALV7"/>
<evidence type="ECO:0000313" key="8">
    <source>
        <dbReference type="Proteomes" id="UP000032487"/>
    </source>
</evidence>
<evidence type="ECO:0000256" key="4">
    <source>
        <dbReference type="ARBA" id="ARBA00022519"/>
    </source>
</evidence>
<evidence type="ECO:0000256" key="5">
    <source>
        <dbReference type="ARBA" id="ARBA00022729"/>
    </source>
</evidence>
<dbReference type="Gene3D" id="3.40.190.10">
    <property type="entry name" value="Periplasmic binding protein-like II"/>
    <property type="match status" value="2"/>
</dbReference>
<keyword evidence="2" id="KW-0813">Transport</keyword>
<sequence>MPHPNTPSRPDPLAWVAGSDAPEKRVVNLGFMALTDAASLIVAATQGFAQPYGLTLNLQRQASWSNVRDKLIEGELDAAHGLYGLIYAVHLGIGGSAPVDMAVLMGLAQNGQSISLSSTLKAAGVTDPEALSTCVRQSGAKLTLAQTFPTGTHALWLYYWLAANGIHPLKDVRTLVVPPSQMVAHLRARRIDGFCAGEPWGAQAIQEDMGFTLATSQSIWPDHPEKVLGCTRAFVEENPNTARALVMAVLEASRFIDESQENRRSTAHLIAGSEYVDAPVAAIEPRFLGQYEDGLGHAWLDKHPLRFFGNGEVNMPYHSDGLWFMTQLRRWGLLREDPDYLAVAQSVQQTSLYRDAATALNIPLPDTLMRSAVLMDGSRWDGSDPAAYARSFALHALADSAVPPVLC</sequence>
<evidence type="ECO:0000313" key="7">
    <source>
        <dbReference type="EMBL" id="KJH81687.1"/>
    </source>
</evidence>
<dbReference type="PANTHER" id="PTHR30024">
    <property type="entry name" value="ALIPHATIC SULFONATES-BINDING PROTEIN-RELATED"/>
    <property type="match status" value="1"/>
</dbReference>
<protein>
    <submittedName>
        <fullName evidence="7">Nitrate transporter</fullName>
    </submittedName>
</protein>
<accession>A0A0D9ALV7</accession>
<evidence type="ECO:0000256" key="6">
    <source>
        <dbReference type="ARBA" id="ARBA00023136"/>
    </source>
</evidence>
<name>A0A0D9ALV7_STUST</name>